<dbReference type="FunFam" id="3.10.50.40:FF:000045">
    <property type="entry name" value="Peptidyl-prolyl cis-trans isomerase"/>
    <property type="match status" value="1"/>
</dbReference>
<dbReference type="GO" id="GO:0006457">
    <property type="term" value="P:protein folding"/>
    <property type="evidence" value="ECO:0007669"/>
    <property type="project" value="InterPro"/>
</dbReference>
<organism evidence="9 10">
    <name type="scientific">Parafilimonas terrae</name>
    <dbReference type="NCBI Taxonomy" id="1465490"/>
    <lineage>
        <taxon>Bacteria</taxon>
        <taxon>Pseudomonadati</taxon>
        <taxon>Bacteroidota</taxon>
        <taxon>Chitinophagia</taxon>
        <taxon>Chitinophagales</taxon>
        <taxon>Chitinophagaceae</taxon>
        <taxon>Parafilimonas</taxon>
    </lineage>
</organism>
<evidence type="ECO:0000256" key="2">
    <source>
        <dbReference type="ARBA" id="ARBA00006577"/>
    </source>
</evidence>
<dbReference type="InterPro" id="IPR046357">
    <property type="entry name" value="PPIase_dom_sf"/>
</dbReference>
<evidence type="ECO:0000256" key="3">
    <source>
        <dbReference type="ARBA" id="ARBA00022729"/>
    </source>
</evidence>
<gene>
    <name evidence="9" type="ORF">SAMN05444277_101249</name>
</gene>
<accession>A0A1I5RH42</accession>
<dbReference type="InterPro" id="IPR000774">
    <property type="entry name" value="PPIase_FKBP_N"/>
</dbReference>
<sequence length="140" mass="15183">MSLQEKLKAMLQRNTKEQEAFLLENASKEGVVTLPSGLQYMVVTEGKGDKPGPYTIVTVHYEGSLINGKVFDSSYKRGQPASFGVHQVIPGWTEALQLMPVGSKWKLFIPSALGYGARGAGGAIPPNATLIFDVELLSMR</sequence>
<keyword evidence="3" id="KW-0732">Signal</keyword>
<evidence type="ECO:0000256" key="1">
    <source>
        <dbReference type="ARBA" id="ARBA00000971"/>
    </source>
</evidence>
<name>A0A1I5RH42_9BACT</name>
<dbReference type="GO" id="GO:0003755">
    <property type="term" value="F:peptidyl-prolyl cis-trans isomerase activity"/>
    <property type="evidence" value="ECO:0007669"/>
    <property type="project" value="UniProtKB-UniRule"/>
</dbReference>
<evidence type="ECO:0000313" key="9">
    <source>
        <dbReference type="EMBL" id="SFP57853.1"/>
    </source>
</evidence>
<comment type="similarity">
    <text evidence="2 7">Belongs to the FKBP-type PPIase family.</text>
</comment>
<dbReference type="PANTHER" id="PTHR43811:SF19">
    <property type="entry name" value="39 KDA FK506-BINDING NUCLEAR PROTEIN"/>
    <property type="match status" value="1"/>
</dbReference>
<dbReference type="Pfam" id="PF01346">
    <property type="entry name" value="FKBP_N"/>
    <property type="match status" value="1"/>
</dbReference>
<dbReference type="Pfam" id="PF00254">
    <property type="entry name" value="FKBP_C"/>
    <property type="match status" value="1"/>
</dbReference>
<dbReference type="Gene3D" id="3.10.50.40">
    <property type="match status" value="1"/>
</dbReference>
<dbReference type="OrthoDB" id="9814548at2"/>
<keyword evidence="4 6" id="KW-0697">Rotamase</keyword>
<comment type="catalytic activity">
    <reaction evidence="1 6 7">
        <text>[protein]-peptidylproline (omega=180) = [protein]-peptidylproline (omega=0)</text>
        <dbReference type="Rhea" id="RHEA:16237"/>
        <dbReference type="Rhea" id="RHEA-COMP:10747"/>
        <dbReference type="Rhea" id="RHEA-COMP:10748"/>
        <dbReference type="ChEBI" id="CHEBI:83833"/>
        <dbReference type="ChEBI" id="CHEBI:83834"/>
        <dbReference type="EC" id="5.2.1.8"/>
    </reaction>
</comment>
<evidence type="ECO:0000313" key="10">
    <source>
        <dbReference type="Proteomes" id="UP000199031"/>
    </source>
</evidence>
<evidence type="ECO:0000256" key="7">
    <source>
        <dbReference type="RuleBase" id="RU003915"/>
    </source>
</evidence>
<dbReference type="AlphaFoldDB" id="A0A1I5RH42"/>
<dbReference type="EC" id="5.2.1.8" evidence="7"/>
<keyword evidence="5 6" id="KW-0413">Isomerase</keyword>
<reference evidence="9 10" key="1">
    <citation type="submission" date="2016-10" db="EMBL/GenBank/DDBJ databases">
        <authorList>
            <person name="de Groot N.N."/>
        </authorList>
    </citation>
    <scope>NUCLEOTIDE SEQUENCE [LARGE SCALE GENOMIC DNA]</scope>
    <source>
        <strain evidence="9 10">DSM 28286</strain>
    </source>
</reference>
<evidence type="ECO:0000259" key="8">
    <source>
        <dbReference type="PROSITE" id="PS50059"/>
    </source>
</evidence>
<evidence type="ECO:0000256" key="6">
    <source>
        <dbReference type="PROSITE-ProRule" id="PRU00277"/>
    </source>
</evidence>
<dbReference type="EMBL" id="FOXQ01000001">
    <property type="protein sequence ID" value="SFP57853.1"/>
    <property type="molecule type" value="Genomic_DNA"/>
</dbReference>
<keyword evidence="10" id="KW-1185">Reference proteome</keyword>
<dbReference type="PROSITE" id="PS50059">
    <property type="entry name" value="FKBP_PPIASE"/>
    <property type="match status" value="1"/>
</dbReference>
<evidence type="ECO:0000256" key="5">
    <source>
        <dbReference type="ARBA" id="ARBA00023235"/>
    </source>
</evidence>
<protein>
    <recommendedName>
        <fullName evidence="7">Peptidyl-prolyl cis-trans isomerase</fullName>
        <ecNumber evidence="7">5.2.1.8</ecNumber>
    </recommendedName>
</protein>
<dbReference type="InterPro" id="IPR001179">
    <property type="entry name" value="PPIase_FKBP_dom"/>
</dbReference>
<dbReference type="STRING" id="1465490.SAMN05444277_101249"/>
<dbReference type="PANTHER" id="PTHR43811">
    <property type="entry name" value="FKBP-TYPE PEPTIDYL-PROLYL CIS-TRANS ISOMERASE FKPA"/>
    <property type="match status" value="1"/>
</dbReference>
<dbReference type="Proteomes" id="UP000199031">
    <property type="component" value="Unassembled WGS sequence"/>
</dbReference>
<proteinExistence type="inferred from homology"/>
<feature type="domain" description="PPIase FKBP-type" evidence="8">
    <location>
        <begin position="54"/>
        <end position="140"/>
    </location>
</feature>
<evidence type="ECO:0000256" key="4">
    <source>
        <dbReference type="ARBA" id="ARBA00023110"/>
    </source>
</evidence>
<dbReference type="SUPFAM" id="SSF54534">
    <property type="entry name" value="FKBP-like"/>
    <property type="match status" value="1"/>
</dbReference>